<keyword evidence="1" id="KW-0812">Transmembrane</keyword>
<dbReference type="AlphaFoldDB" id="A0A5M9J6Q5"/>
<dbReference type="EMBL" id="VICG01000016">
    <property type="protein sequence ID" value="KAA8563903.1"/>
    <property type="molecule type" value="Genomic_DNA"/>
</dbReference>
<comment type="caution">
    <text evidence="2">The sequence shown here is derived from an EMBL/GenBank/DDBJ whole genome shotgun (WGS) entry which is preliminary data.</text>
</comment>
<keyword evidence="3" id="KW-1185">Reference proteome</keyword>
<organism evidence="2 3">
    <name type="scientific">Monilinia fructicola</name>
    <name type="common">Brown rot fungus</name>
    <name type="synonym">Ciboria fructicola</name>
    <dbReference type="NCBI Taxonomy" id="38448"/>
    <lineage>
        <taxon>Eukaryota</taxon>
        <taxon>Fungi</taxon>
        <taxon>Dikarya</taxon>
        <taxon>Ascomycota</taxon>
        <taxon>Pezizomycotina</taxon>
        <taxon>Leotiomycetes</taxon>
        <taxon>Helotiales</taxon>
        <taxon>Sclerotiniaceae</taxon>
        <taxon>Monilinia</taxon>
    </lineage>
</organism>
<keyword evidence="1" id="KW-1133">Transmembrane helix</keyword>
<gene>
    <name evidence="2" type="ORF">EYC84_011912</name>
</gene>
<sequence length="115" mass="13898">MNDTITIIHYHLPLPSSLPNDKTKERKPRKKERGVFLLNLFHLRSHNLWVWVDKSFFLSFIFLFSHCHCLFLLLFHCLQVGYSLIKTLLADIMYFIRMDRSKLSRCQNLVILFWK</sequence>
<accession>A0A5M9J6Q5</accession>
<evidence type="ECO:0000313" key="3">
    <source>
        <dbReference type="Proteomes" id="UP000322873"/>
    </source>
</evidence>
<dbReference type="Proteomes" id="UP000322873">
    <property type="component" value="Unassembled WGS sequence"/>
</dbReference>
<keyword evidence="1" id="KW-0472">Membrane</keyword>
<evidence type="ECO:0000256" key="1">
    <source>
        <dbReference type="SAM" id="Phobius"/>
    </source>
</evidence>
<reference evidence="2 3" key="1">
    <citation type="submission" date="2019-06" db="EMBL/GenBank/DDBJ databases">
        <title>Genome Sequence of the Brown Rot Fungal Pathogen Monilinia fructicola.</title>
        <authorList>
            <person name="De Miccolis Angelini R.M."/>
            <person name="Landi L."/>
            <person name="Abate D."/>
            <person name="Pollastro S."/>
            <person name="Romanazzi G."/>
            <person name="Faretra F."/>
        </authorList>
    </citation>
    <scope>NUCLEOTIDE SEQUENCE [LARGE SCALE GENOMIC DNA]</scope>
    <source>
        <strain evidence="2 3">Mfrc123</strain>
    </source>
</reference>
<feature type="transmembrane region" description="Helical" evidence="1">
    <location>
        <begin position="58"/>
        <end position="78"/>
    </location>
</feature>
<protein>
    <submittedName>
        <fullName evidence="2">Uncharacterized protein</fullName>
    </submittedName>
</protein>
<evidence type="ECO:0000313" key="2">
    <source>
        <dbReference type="EMBL" id="KAA8563903.1"/>
    </source>
</evidence>
<proteinExistence type="predicted"/>
<name>A0A5M9J6Q5_MONFR</name>